<dbReference type="AlphaFoldDB" id="A0A8G2FWJ8"/>
<evidence type="ECO:0000313" key="1">
    <source>
        <dbReference type="EMBL" id="SMD30788.1"/>
    </source>
</evidence>
<dbReference type="EMBL" id="FWYE01000001">
    <property type="protein sequence ID" value="SMD30788.1"/>
    <property type="molecule type" value="Genomic_DNA"/>
</dbReference>
<reference evidence="1 2" key="1">
    <citation type="submission" date="2017-04" db="EMBL/GenBank/DDBJ databases">
        <authorList>
            <person name="Varghese N."/>
            <person name="Submissions S."/>
        </authorList>
    </citation>
    <scope>NUCLEOTIDE SEQUENCE [LARGE SCALE GENOMIC DNA]</scope>
    <source>
        <strain evidence="1 2">DSM 9789</strain>
    </source>
</reference>
<proteinExistence type="predicted"/>
<organism evidence="1 2">
    <name type="scientific">Picrophilus torridus (strain ATCC 700027 / DSM 9790 / JCM 10055 / NBRC 100828 / KAW 2/3)</name>
    <dbReference type="NCBI Taxonomy" id="1122961"/>
    <lineage>
        <taxon>Archaea</taxon>
        <taxon>Methanobacteriati</taxon>
        <taxon>Thermoplasmatota</taxon>
        <taxon>Thermoplasmata</taxon>
        <taxon>Thermoplasmatales</taxon>
        <taxon>Picrophilaceae</taxon>
        <taxon>Picrophilus</taxon>
    </lineage>
</organism>
<sequence>MKDPRILQICHGRIIPEYVSAYSLRCHTLIKDYENKILFSVGGTVLRHEYKTMPISLNPF</sequence>
<dbReference type="Proteomes" id="UP000192315">
    <property type="component" value="Unassembled WGS sequence"/>
</dbReference>
<evidence type="ECO:0000313" key="2">
    <source>
        <dbReference type="Proteomes" id="UP000192315"/>
    </source>
</evidence>
<protein>
    <submittedName>
        <fullName evidence="1">Uncharacterized protein</fullName>
    </submittedName>
</protein>
<keyword evidence="2" id="KW-1185">Reference proteome</keyword>
<name>A0A8G2FWJ8_PICTO</name>
<comment type="caution">
    <text evidence="1">The sequence shown here is derived from an EMBL/GenBank/DDBJ whole genome shotgun (WGS) entry which is preliminary data.</text>
</comment>
<gene>
    <name evidence="1" type="ORF">SAMN02745355_0695</name>
</gene>
<dbReference type="RefSeq" id="WP_084272654.1">
    <property type="nucleotide sequence ID" value="NZ_FWYE01000001.1"/>
</dbReference>
<accession>A0A8G2FWJ8</accession>